<evidence type="ECO:0000313" key="6">
    <source>
        <dbReference type="Proteomes" id="UP000663829"/>
    </source>
</evidence>
<keyword evidence="6" id="KW-1185">Reference proteome</keyword>
<dbReference type="EMBL" id="CAJOBC010135672">
    <property type="protein sequence ID" value="CAF4627896.1"/>
    <property type="molecule type" value="Genomic_DNA"/>
</dbReference>
<comment type="caution">
    <text evidence="3">The sequence shown here is derived from an EMBL/GenBank/DDBJ whole genome shotgun (WGS) entry which is preliminary data.</text>
</comment>
<dbReference type="EMBL" id="CAJNOK010070300">
    <property type="protein sequence ID" value="CAF1661388.1"/>
    <property type="molecule type" value="Genomic_DNA"/>
</dbReference>
<reference evidence="3" key="1">
    <citation type="submission" date="2021-02" db="EMBL/GenBank/DDBJ databases">
        <authorList>
            <person name="Nowell W R."/>
        </authorList>
    </citation>
    <scope>NUCLEOTIDE SEQUENCE</scope>
</reference>
<dbReference type="Proteomes" id="UP000682733">
    <property type="component" value="Unassembled WGS sequence"/>
</dbReference>
<evidence type="ECO:0000313" key="3">
    <source>
        <dbReference type="EMBL" id="CAF1666652.1"/>
    </source>
</evidence>
<dbReference type="Proteomes" id="UP000681722">
    <property type="component" value="Unassembled WGS sequence"/>
</dbReference>
<dbReference type="EMBL" id="CAJOBA010100993">
    <property type="protein sequence ID" value="CAF4520036.1"/>
    <property type="molecule type" value="Genomic_DNA"/>
</dbReference>
<evidence type="ECO:0000313" key="2">
    <source>
        <dbReference type="EMBL" id="CAF1661388.1"/>
    </source>
</evidence>
<feature type="region of interest" description="Disordered" evidence="1">
    <location>
        <begin position="1"/>
        <end position="80"/>
    </location>
</feature>
<evidence type="ECO:0000313" key="4">
    <source>
        <dbReference type="EMBL" id="CAF4520036.1"/>
    </source>
</evidence>
<gene>
    <name evidence="3" type="ORF">GPM918_LOCUS46165</name>
    <name evidence="2" type="ORF">OVA965_LOCUS45308</name>
    <name evidence="5" type="ORF">SRO942_LOCUS49754</name>
    <name evidence="4" type="ORF">TMI583_LOCUS48689</name>
</gene>
<evidence type="ECO:0000256" key="1">
    <source>
        <dbReference type="SAM" id="MobiDB-lite"/>
    </source>
</evidence>
<dbReference type="Proteomes" id="UP000677228">
    <property type="component" value="Unassembled WGS sequence"/>
</dbReference>
<name>A0A816FXA3_9BILA</name>
<dbReference type="EMBL" id="CAJNOQ010058729">
    <property type="protein sequence ID" value="CAF1666652.1"/>
    <property type="molecule type" value="Genomic_DNA"/>
</dbReference>
<feature type="compositionally biased region" description="Polar residues" evidence="1">
    <location>
        <begin position="1"/>
        <end position="10"/>
    </location>
</feature>
<organism evidence="3 6">
    <name type="scientific">Didymodactylos carnosus</name>
    <dbReference type="NCBI Taxonomy" id="1234261"/>
    <lineage>
        <taxon>Eukaryota</taxon>
        <taxon>Metazoa</taxon>
        <taxon>Spiralia</taxon>
        <taxon>Gnathifera</taxon>
        <taxon>Rotifera</taxon>
        <taxon>Eurotatoria</taxon>
        <taxon>Bdelloidea</taxon>
        <taxon>Philodinida</taxon>
        <taxon>Philodinidae</taxon>
        <taxon>Didymodactylos</taxon>
    </lineage>
</organism>
<dbReference type="Proteomes" id="UP000663829">
    <property type="component" value="Unassembled WGS sequence"/>
</dbReference>
<accession>A0A816FXA3</accession>
<proteinExistence type="predicted"/>
<evidence type="ECO:0000313" key="5">
    <source>
        <dbReference type="EMBL" id="CAF4627896.1"/>
    </source>
</evidence>
<feature type="compositionally biased region" description="Polar residues" evidence="1">
    <location>
        <begin position="45"/>
        <end position="72"/>
    </location>
</feature>
<feature type="non-terminal residue" evidence="3">
    <location>
        <position position="1"/>
    </location>
</feature>
<sequence>NDDEQTTSNTTKRHFNEISIRPLSATSTGGGGGGGNQKKKHVQPHLTSGNRNSTDNLIQSSIDVTLSTNSSSDKGEKNIQPKILMIDEEMPVVTIFGVEDSGNNTNGDEYIINRNVCMINNSVINNAAVCFEFDHILYFLWICRP</sequence>
<protein>
    <submittedName>
        <fullName evidence="3">Uncharacterized protein</fullName>
    </submittedName>
</protein>
<dbReference type="AlphaFoldDB" id="A0A816FXA3"/>